<sequence length="262" mass="29367">MPVNLIEGLFEGYVPGFIEGFIDNTITVVRSSLSSDREQDPFMRRFNDLKGVFIHGNPLVLKKLAYLPDSKGKVFSVAVGEPSSCPFLTKVTRTPALEPPSEDTTSLKHLKRELTMGSSADSTQQSKKFAYELHFQQWFIPVKLSDGSWVPGNGGNNFCVEGSSYIQDQAMDYYRVEDKDAEKKYPNCVRANTRALKEPTTLTFKIPKDTEIENLGPNQHWHVSKRRGKDVEGQPTVILEFDSRENSVVTKIVKGGIGAFWG</sequence>
<evidence type="ECO:0000313" key="1">
    <source>
        <dbReference type="EMBL" id="RPA75625.1"/>
    </source>
</evidence>
<gene>
    <name evidence="1" type="ORF">BJ508DRAFT_338641</name>
</gene>
<accession>A0A3N4HP74</accession>
<dbReference type="Proteomes" id="UP000275078">
    <property type="component" value="Unassembled WGS sequence"/>
</dbReference>
<proteinExistence type="predicted"/>
<reference evidence="1 2" key="1">
    <citation type="journal article" date="2018" name="Nat. Ecol. Evol.">
        <title>Pezizomycetes genomes reveal the molecular basis of ectomycorrhizal truffle lifestyle.</title>
        <authorList>
            <person name="Murat C."/>
            <person name="Payen T."/>
            <person name="Noel B."/>
            <person name="Kuo A."/>
            <person name="Morin E."/>
            <person name="Chen J."/>
            <person name="Kohler A."/>
            <person name="Krizsan K."/>
            <person name="Balestrini R."/>
            <person name="Da Silva C."/>
            <person name="Montanini B."/>
            <person name="Hainaut M."/>
            <person name="Levati E."/>
            <person name="Barry K.W."/>
            <person name="Belfiori B."/>
            <person name="Cichocki N."/>
            <person name="Clum A."/>
            <person name="Dockter R.B."/>
            <person name="Fauchery L."/>
            <person name="Guy J."/>
            <person name="Iotti M."/>
            <person name="Le Tacon F."/>
            <person name="Lindquist E.A."/>
            <person name="Lipzen A."/>
            <person name="Malagnac F."/>
            <person name="Mello A."/>
            <person name="Molinier V."/>
            <person name="Miyauchi S."/>
            <person name="Poulain J."/>
            <person name="Riccioni C."/>
            <person name="Rubini A."/>
            <person name="Sitrit Y."/>
            <person name="Splivallo R."/>
            <person name="Traeger S."/>
            <person name="Wang M."/>
            <person name="Zifcakova L."/>
            <person name="Wipf D."/>
            <person name="Zambonelli A."/>
            <person name="Paolocci F."/>
            <person name="Nowrousian M."/>
            <person name="Ottonello S."/>
            <person name="Baldrian P."/>
            <person name="Spatafora J.W."/>
            <person name="Henrissat B."/>
            <person name="Nagy L.G."/>
            <person name="Aury J.M."/>
            <person name="Wincker P."/>
            <person name="Grigoriev I.V."/>
            <person name="Bonfante P."/>
            <person name="Martin F.M."/>
        </authorList>
    </citation>
    <scope>NUCLEOTIDE SEQUENCE [LARGE SCALE GENOMIC DNA]</scope>
    <source>
        <strain evidence="1 2">RN42</strain>
    </source>
</reference>
<dbReference type="EMBL" id="ML119760">
    <property type="protein sequence ID" value="RPA75625.1"/>
    <property type="molecule type" value="Genomic_DNA"/>
</dbReference>
<organism evidence="1 2">
    <name type="scientific">Ascobolus immersus RN42</name>
    <dbReference type="NCBI Taxonomy" id="1160509"/>
    <lineage>
        <taxon>Eukaryota</taxon>
        <taxon>Fungi</taxon>
        <taxon>Dikarya</taxon>
        <taxon>Ascomycota</taxon>
        <taxon>Pezizomycotina</taxon>
        <taxon>Pezizomycetes</taxon>
        <taxon>Pezizales</taxon>
        <taxon>Ascobolaceae</taxon>
        <taxon>Ascobolus</taxon>
    </lineage>
</organism>
<protein>
    <submittedName>
        <fullName evidence="1">Uncharacterized protein</fullName>
    </submittedName>
</protein>
<name>A0A3N4HP74_ASCIM</name>
<evidence type="ECO:0000313" key="2">
    <source>
        <dbReference type="Proteomes" id="UP000275078"/>
    </source>
</evidence>
<dbReference type="AlphaFoldDB" id="A0A3N4HP74"/>
<keyword evidence="2" id="KW-1185">Reference proteome</keyword>